<gene>
    <name evidence="4" type="ORF">IAD51_01545</name>
</gene>
<dbReference type="GO" id="GO:0006046">
    <property type="term" value="P:N-acetylglucosamine catabolic process"/>
    <property type="evidence" value="ECO:0007669"/>
    <property type="project" value="TreeGrafter"/>
</dbReference>
<evidence type="ECO:0000313" key="5">
    <source>
        <dbReference type="Proteomes" id="UP000824088"/>
    </source>
</evidence>
<accession>A0A9D1HQS2</accession>
<dbReference type="SUPFAM" id="SSF51338">
    <property type="entry name" value="Composite domain of metallo-dependent hydrolases"/>
    <property type="match status" value="1"/>
</dbReference>
<dbReference type="PANTHER" id="PTHR11113:SF14">
    <property type="entry name" value="N-ACETYLGLUCOSAMINE-6-PHOSPHATE DEACETYLASE"/>
    <property type="match status" value="1"/>
</dbReference>
<evidence type="ECO:0000256" key="2">
    <source>
        <dbReference type="ARBA" id="ARBA00022801"/>
    </source>
</evidence>
<dbReference type="EMBL" id="DVMN01000028">
    <property type="protein sequence ID" value="HIU20911.1"/>
    <property type="molecule type" value="Genomic_DNA"/>
</dbReference>
<evidence type="ECO:0000256" key="1">
    <source>
        <dbReference type="ARBA" id="ARBA00010716"/>
    </source>
</evidence>
<reference evidence="4" key="1">
    <citation type="submission" date="2020-10" db="EMBL/GenBank/DDBJ databases">
        <authorList>
            <person name="Gilroy R."/>
        </authorList>
    </citation>
    <scope>NUCLEOTIDE SEQUENCE</scope>
    <source>
        <strain evidence="4">1063</strain>
    </source>
</reference>
<feature type="domain" description="Amidohydrolase 3" evidence="3">
    <location>
        <begin position="410"/>
        <end position="508"/>
    </location>
</feature>
<comment type="caution">
    <text evidence="4">The sequence shown here is derived from an EMBL/GenBank/DDBJ whole genome shotgun (WGS) entry which is preliminary data.</text>
</comment>
<dbReference type="GO" id="GO:0008448">
    <property type="term" value="F:N-acetylglucosamine-6-phosphate deacetylase activity"/>
    <property type="evidence" value="ECO:0007669"/>
    <property type="project" value="TreeGrafter"/>
</dbReference>
<feature type="domain" description="Amidohydrolase 3" evidence="3">
    <location>
        <begin position="43"/>
        <end position="179"/>
    </location>
</feature>
<dbReference type="PANTHER" id="PTHR11113">
    <property type="entry name" value="N-ACETYLGLUCOSAMINE-6-PHOSPHATE DEACETYLASE"/>
    <property type="match status" value="1"/>
</dbReference>
<evidence type="ECO:0000259" key="3">
    <source>
        <dbReference type="Pfam" id="PF07969"/>
    </source>
</evidence>
<name>A0A9D1HQS2_9FIRM</name>
<reference evidence="4" key="2">
    <citation type="journal article" date="2021" name="PeerJ">
        <title>Extensive microbial diversity within the chicken gut microbiome revealed by metagenomics and culture.</title>
        <authorList>
            <person name="Gilroy R."/>
            <person name="Ravi A."/>
            <person name="Getino M."/>
            <person name="Pursley I."/>
            <person name="Horton D.L."/>
            <person name="Alikhan N.F."/>
            <person name="Baker D."/>
            <person name="Gharbi K."/>
            <person name="Hall N."/>
            <person name="Watson M."/>
            <person name="Adriaenssens E.M."/>
            <person name="Foster-Nyarko E."/>
            <person name="Jarju S."/>
            <person name="Secka A."/>
            <person name="Antonio M."/>
            <person name="Oren A."/>
            <person name="Chaudhuri R.R."/>
            <person name="La Ragione R."/>
            <person name="Hildebrand F."/>
            <person name="Pallen M.J."/>
        </authorList>
    </citation>
    <scope>NUCLEOTIDE SEQUENCE</scope>
    <source>
        <strain evidence="4">1063</strain>
    </source>
</reference>
<organism evidence="4 5">
    <name type="scientific">Candidatus Limadaptatus stercorigallinarum</name>
    <dbReference type="NCBI Taxonomy" id="2840845"/>
    <lineage>
        <taxon>Bacteria</taxon>
        <taxon>Bacillati</taxon>
        <taxon>Bacillota</taxon>
        <taxon>Clostridia</taxon>
        <taxon>Eubacteriales</taxon>
        <taxon>Candidatus Limadaptatus</taxon>
    </lineage>
</organism>
<dbReference type="InterPro" id="IPR013108">
    <property type="entry name" value="Amidohydro_3"/>
</dbReference>
<proteinExistence type="inferred from homology"/>
<dbReference type="InterPro" id="IPR032466">
    <property type="entry name" value="Metal_Hydrolase"/>
</dbReference>
<sequence length="528" mass="58384">MKILLKGGYVIDGSGAPGFKGDVLVDGERIAAVGANLDVPADKTVDCTGLTVAPGFIDAHSHNDFFYDYDDAEKYYEPFVRQGITTQVTGNCGFSPFGVAVDSRFKDKVGGGLFHAKKPGSFREFVSAAEGRLFVNVVPLVGHGTTRISISGYDPTPLTKEQIAQEMRLVDEAMENGAFGGSFGFMYEPGIYAKHDELVEFAKRIAKYDGILTVHPRACSKVALGYPLLSKPHIELALDEVVGIMKESGVRTEYSHLIFVGETSSSWKSLDPMLEKFHRLNREGCSIAYDNYSFTYGASVITVVLPPWYMALPKEDRKKPFNMFKLKLMTNITKIALGIDFCDFTVAYISADPAHKKYEGKTVSECAREEGLSDFDMYIKLVDLSNGQGRLYLGKYYNDEIINRLMTDDLSVFMTDAWVEAAGTQNGAAYQGFPYFLKRAKEGNIPLERVIHKMTGKTADRFCIKERGTLKAGNYADVTVFDYDGIKVDPSVPDFTPVGIKHVYVNGEAAVEDGVYRTQRAGKVVLKK</sequence>
<dbReference type="SUPFAM" id="SSF51556">
    <property type="entry name" value="Metallo-dependent hydrolases"/>
    <property type="match status" value="1"/>
</dbReference>
<dbReference type="AlphaFoldDB" id="A0A9D1HQS2"/>
<dbReference type="Pfam" id="PF07969">
    <property type="entry name" value="Amidohydro_3"/>
    <property type="match status" value="2"/>
</dbReference>
<dbReference type="Proteomes" id="UP000824088">
    <property type="component" value="Unassembled WGS sequence"/>
</dbReference>
<evidence type="ECO:0000313" key="4">
    <source>
        <dbReference type="EMBL" id="HIU20911.1"/>
    </source>
</evidence>
<dbReference type="InterPro" id="IPR011059">
    <property type="entry name" value="Metal-dep_hydrolase_composite"/>
</dbReference>
<keyword evidence="2" id="KW-0378">Hydrolase</keyword>
<protein>
    <submittedName>
        <fullName evidence="4">Amidohydrolase family protein</fullName>
    </submittedName>
</protein>
<dbReference type="Gene3D" id="3.20.20.140">
    <property type="entry name" value="Metal-dependent hydrolases"/>
    <property type="match status" value="2"/>
</dbReference>
<comment type="similarity">
    <text evidence="1">Belongs to the metallo-dependent hydrolases superfamily. NagA family.</text>
</comment>
<dbReference type="Gene3D" id="2.30.40.10">
    <property type="entry name" value="Urease, subunit C, domain 1"/>
    <property type="match status" value="1"/>
</dbReference>